<comment type="cofactor">
    <cofactor evidence="1">
        <name>[4Fe-4S] cluster</name>
        <dbReference type="ChEBI" id="CHEBI:49883"/>
    </cofactor>
</comment>
<dbReference type="SUPFAM" id="SSF48150">
    <property type="entry name" value="DNA-glycosylase"/>
    <property type="match status" value="1"/>
</dbReference>
<evidence type="ECO:0000256" key="4">
    <source>
        <dbReference type="ARBA" id="ARBA00022763"/>
    </source>
</evidence>
<proteinExistence type="inferred from homology"/>
<protein>
    <recommendedName>
        <fullName evidence="10">HhH-GPD domain-containing protein</fullName>
    </recommendedName>
</protein>
<evidence type="ECO:0000256" key="1">
    <source>
        <dbReference type="ARBA" id="ARBA00001966"/>
    </source>
</evidence>
<keyword evidence="4" id="KW-0227">DNA damage</keyword>
<dbReference type="GO" id="GO:0006298">
    <property type="term" value="P:mismatch repair"/>
    <property type="evidence" value="ECO:0007669"/>
    <property type="project" value="TreeGrafter"/>
</dbReference>
<dbReference type="InterPro" id="IPR044298">
    <property type="entry name" value="MIG/MutY"/>
</dbReference>
<dbReference type="PANTHER" id="PTHR42944">
    <property type="entry name" value="ADENINE DNA GLYCOSYLASE"/>
    <property type="match status" value="1"/>
</dbReference>
<reference evidence="11 12" key="1">
    <citation type="journal article" date="2016" name="Nat. Commun.">
        <title>Thousands of microbial genomes shed light on interconnected biogeochemical processes in an aquifer system.</title>
        <authorList>
            <person name="Anantharaman K."/>
            <person name="Brown C.T."/>
            <person name="Hug L.A."/>
            <person name="Sharon I."/>
            <person name="Castelle C.J."/>
            <person name="Probst A.J."/>
            <person name="Thomas B.C."/>
            <person name="Singh A."/>
            <person name="Wilkins M.J."/>
            <person name="Karaoz U."/>
            <person name="Brodie E.L."/>
            <person name="Williams K.H."/>
            <person name="Hubbard S.S."/>
            <person name="Banfield J.F."/>
        </authorList>
    </citation>
    <scope>NUCLEOTIDE SEQUENCE [LARGE SCALE GENOMIC DNA]</scope>
</reference>
<gene>
    <name evidence="11" type="ORF">A3C19_00755</name>
</gene>
<dbReference type="GO" id="GO:0051536">
    <property type="term" value="F:iron-sulfur cluster binding"/>
    <property type="evidence" value="ECO:0007669"/>
    <property type="project" value="UniProtKB-KW"/>
</dbReference>
<evidence type="ECO:0000313" key="12">
    <source>
        <dbReference type="Proteomes" id="UP000178532"/>
    </source>
</evidence>
<organism evidence="11 12">
    <name type="scientific">Candidatus Kaiserbacteria bacterium RIFCSPHIGHO2_02_FULL_54_22</name>
    <dbReference type="NCBI Taxonomy" id="1798495"/>
    <lineage>
        <taxon>Bacteria</taxon>
        <taxon>Candidatus Kaiseribacteriota</taxon>
    </lineage>
</organism>
<dbReference type="GO" id="GO:0034039">
    <property type="term" value="F:8-oxo-7,8-dihydroguanine DNA N-glycosylase activity"/>
    <property type="evidence" value="ECO:0007669"/>
    <property type="project" value="TreeGrafter"/>
</dbReference>
<evidence type="ECO:0000256" key="6">
    <source>
        <dbReference type="ARBA" id="ARBA00023004"/>
    </source>
</evidence>
<evidence type="ECO:0000256" key="7">
    <source>
        <dbReference type="ARBA" id="ARBA00023014"/>
    </source>
</evidence>
<dbReference type="GO" id="GO:0006284">
    <property type="term" value="P:base-excision repair"/>
    <property type="evidence" value="ECO:0007669"/>
    <property type="project" value="InterPro"/>
</dbReference>
<keyword evidence="8" id="KW-0234">DNA repair</keyword>
<dbReference type="InterPro" id="IPR003265">
    <property type="entry name" value="HhH-GPD_domain"/>
</dbReference>
<evidence type="ECO:0000256" key="2">
    <source>
        <dbReference type="ARBA" id="ARBA00008343"/>
    </source>
</evidence>
<feature type="domain" description="HhH-GPD" evidence="10">
    <location>
        <begin position="42"/>
        <end position="191"/>
    </location>
</feature>
<evidence type="ECO:0000256" key="8">
    <source>
        <dbReference type="ARBA" id="ARBA00023204"/>
    </source>
</evidence>
<sequence length="273" mass="31390">MAQSEIKNFRRIVQHYYRIHGRHNLPWRKTRNPYKILVSEIMLQQTQVERVVSFYKKFIKRFPTASRLASSSPASVLQEWQGLGYNRRAKMLHAAAKELMTIPKSSYRANLVSELEKLPGVGLYTARAVAAFAYNKDVVFVETNIRTAVINHFFSKKKKVSDKEIEKILARVLPKGRAREWYSALMDYGAHLKRSGMSHNLRSKKYVKQSKFIGSLREARGAILRSLAYGAASPGHLIGLLGAARRAQMRTALRALLRERLIEKRDENYTLAR</sequence>
<keyword evidence="7" id="KW-0411">Iron-sulfur</keyword>
<keyword evidence="3" id="KW-0479">Metal-binding</keyword>
<comment type="caution">
    <text evidence="11">The sequence shown here is derived from an EMBL/GenBank/DDBJ whole genome shotgun (WGS) entry which is preliminary data.</text>
</comment>
<name>A0A1F6DK23_9BACT</name>
<dbReference type="GO" id="GO:0046872">
    <property type="term" value="F:metal ion binding"/>
    <property type="evidence" value="ECO:0007669"/>
    <property type="project" value="UniProtKB-KW"/>
</dbReference>
<evidence type="ECO:0000313" key="11">
    <source>
        <dbReference type="EMBL" id="OGG61768.1"/>
    </source>
</evidence>
<keyword evidence="6" id="KW-0408">Iron</keyword>
<dbReference type="GO" id="GO:0000701">
    <property type="term" value="F:purine-specific mismatch base pair DNA N-glycosylase activity"/>
    <property type="evidence" value="ECO:0007669"/>
    <property type="project" value="TreeGrafter"/>
</dbReference>
<evidence type="ECO:0000256" key="5">
    <source>
        <dbReference type="ARBA" id="ARBA00022801"/>
    </source>
</evidence>
<dbReference type="AlphaFoldDB" id="A0A1F6DK23"/>
<dbReference type="Proteomes" id="UP000178532">
    <property type="component" value="Unassembled WGS sequence"/>
</dbReference>
<dbReference type="GO" id="GO:0035485">
    <property type="term" value="F:adenine/guanine mispair binding"/>
    <property type="evidence" value="ECO:0007669"/>
    <property type="project" value="TreeGrafter"/>
</dbReference>
<dbReference type="CDD" id="cd00056">
    <property type="entry name" value="ENDO3c"/>
    <property type="match status" value="1"/>
</dbReference>
<dbReference type="InterPro" id="IPR023170">
    <property type="entry name" value="HhH_base_excis_C"/>
</dbReference>
<evidence type="ECO:0000256" key="9">
    <source>
        <dbReference type="ARBA" id="ARBA00023295"/>
    </source>
</evidence>
<dbReference type="GO" id="GO:0032357">
    <property type="term" value="F:oxidized purine DNA binding"/>
    <property type="evidence" value="ECO:0007669"/>
    <property type="project" value="TreeGrafter"/>
</dbReference>
<dbReference type="Pfam" id="PF00730">
    <property type="entry name" value="HhH-GPD"/>
    <property type="match status" value="1"/>
</dbReference>
<dbReference type="SMART" id="SM00478">
    <property type="entry name" value="ENDO3c"/>
    <property type="match status" value="1"/>
</dbReference>
<comment type="similarity">
    <text evidence="2">Belongs to the Nth/MutY family.</text>
</comment>
<keyword evidence="9" id="KW-0326">Glycosidase</keyword>
<evidence type="ECO:0000259" key="10">
    <source>
        <dbReference type="SMART" id="SM00478"/>
    </source>
</evidence>
<dbReference type="PANTHER" id="PTHR42944:SF1">
    <property type="entry name" value="ADENINE DNA GLYCOSYLASE"/>
    <property type="match status" value="1"/>
</dbReference>
<keyword evidence="5" id="KW-0378">Hydrolase</keyword>
<dbReference type="Gene3D" id="1.10.1670.10">
    <property type="entry name" value="Helix-hairpin-Helix base-excision DNA repair enzymes (C-terminal)"/>
    <property type="match status" value="1"/>
</dbReference>
<dbReference type="Gene3D" id="1.10.340.30">
    <property type="entry name" value="Hypothetical protein, domain 2"/>
    <property type="match status" value="1"/>
</dbReference>
<dbReference type="STRING" id="1798495.A3C19_00755"/>
<dbReference type="EMBL" id="MFLI01000017">
    <property type="protein sequence ID" value="OGG61768.1"/>
    <property type="molecule type" value="Genomic_DNA"/>
</dbReference>
<accession>A0A1F6DK23</accession>
<dbReference type="InterPro" id="IPR011257">
    <property type="entry name" value="DNA_glycosylase"/>
</dbReference>
<evidence type="ECO:0000256" key="3">
    <source>
        <dbReference type="ARBA" id="ARBA00022723"/>
    </source>
</evidence>